<organism evidence="1 2">
    <name type="scientific">Nelumbo nucifera</name>
    <name type="common">Sacred lotus</name>
    <dbReference type="NCBI Taxonomy" id="4432"/>
    <lineage>
        <taxon>Eukaryota</taxon>
        <taxon>Viridiplantae</taxon>
        <taxon>Streptophyta</taxon>
        <taxon>Embryophyta</taxon>
        <taxon>Tracheophyta</taxon>
        <taxon>Spermatophyta</taxon>
        <taxon>Magnoliopsida</taxon>
        <taxon>Proteales</taxon>
        <taxon>Nelumbonaceae</taxon>
        <taxon>Nelumbo</taxon>
    </lineage>
</organism>
<accession>A0A822XP16</accession>
<name>A0A822XP16_NELNU</name>
<dbReference type="EMBL" id="DUZY01000001">
    <property type="protein sequence ID" value="DAD22150.1"/>
    <property type="molecule type" value="Genomic_DNA"/>
</dbReference>
<dbReference type="AlphaFoldDB" id="A0A822XP16"/>
<reference evidence="1 2" key="1">
    <citation type="journal article" date="2020" name="Mol. Biol. Evol.">
        <title>Distinct Expression and Methylation Patterns for Genes with Different Fates following a Single Whole-Genome Duplication in Flowering Plants.</title>
        <authorList>
            <person name="Shi T."/>
            <person name="Rahmani R.S."/>
            <person name="Gugger P.F."/>
            <person name="Wang M."/>
            <person name="Li H."/>
            <person name="Zhang Y."/>
            <person name="Li Z."/>
            <person name="Wang Q."/>
            <person name="Van de Peer Y."/>
            <person name="Marchal K."/>
            <person name="Chen J."/>
        </authorList>
    </citation>
    <scope>NUCLEOTIDE SEQUENCE [LARGE SCALE GENOMIC DNA]</scope>
    <source>
        <tissue evidence="1">Leaf</tissue>
    </source>
</reference>
<gene>
    <name evidence="1" type="ORF">HUJ06_023613</name>
</gene>
<evidence type="ECO:0000313" key="1">
    <source>
        <dbReference type="EMBL" id="DAD22150.1"/>
    </source>
</evidence>
<comment type="caution">
    <text evidence="1">The sequence shown here is derived from an EMBL/GenBank/DDBJ whole genome shotgun (WGS) entry which is preliminary data.</text>
</comment>
<protein>
    <submittedName>
        <fullName evidence="1">Uncharacterized protein</fullName>
    </submittedName>
</protein>
<dbReference type="Proteomes" id="UP000607653">
    <property type="component" value="Unassembled WGS sequence"/>
</dbReference>
<keyword evidence="2" id="KW-1185">Reference proteome</keyword>
<evidence type="ECO:0000313" key="2">
    <source>
        <dbReference type="Proteomes" id="UP000607653"/>
    </source>
</evidence>
<sequence length="35" mass="3985">MSSSVPTEANRIVDEPAWYGIRSGRAECSLVNWRF</sequence>
<proteinExistence type="predicted"/>